<keyword evidence="3" id="KW-1185">Reference proteome</keyword>
<comment type="caution">
    <text evidence="2">The sequence shown here is derived from an EMBL/GenBank/DDBJ whole genome shotgun (WGS) entry which is preliminary data.</text>
</comment>
<gene>
    <name evidence="2" type="ORF">ISP19_20160</name>
</gene>
<sequence length="183" mass="19757">MNQAIDKSHVEAWKAVIDFVKTIISISSAILTAFVGYYALNQIPIGESCLNFVSPFFLLASIVVALFGFGRSIKAISSGISQEGGVLFTNISAYCLLVGILAVPLISTGSNKSLDKVLADIDRMPPVSGIELKQDAVQKIVVDGQNYIITYAWGNAGVIVTYSEKEGRVIKFERQQITQPGKP</sequence>
<evidence type="ECO:0000256" key="1">
    <source>
        <dbReference type="SAM" id="Phobius"/>
    </source>
</evidence>
<feature type="transmembrane region" description="Helical" evidence="1">
    <location>
        <begin position="20"/>
        <end position="40"/>
    </location>
</feature>
<keyword evidence="1" id="KW-1133">Transmembrane helix</keyword>
<dbReference type="Proteomes" id="UP001430149">
    <property type="component" value="Unassembled WGS sequence"/>
</dbReference>
<evidence type="ECO:0000313" key="2">
    <source>
        <dbReference type="EMBL" id="MBM7127695.1"/>
    </source>
</evidence>
<proteinExistence type="predicted"/>
<keyword evidence="1" id="KW-0472">Membrane</keyword>
<organism evidence="2 3">
    <name type="scientific">Dyella flava</name>
    <dbReference type="NCBI Taxonomy" id="1920170"/>
    <lineage>
        <taxon>Bacteria</taxon>
        <taxon>Pseudomonadati</taxon>
        <taxon>Pseudomonadota</taxon>
        <taxon>Gammaproteobacteria</taxon>
        <taxon>Lysobacterales</taxon>
        <taxon>Rhodanobacteraceae</taxon>
        <taxon>Dyella</taxon>
    </lineage>
</organism>
<protein>
    <submittedName>
        <fullName evidence="2">Uncharacterized protein</fullName>
    </submittedName>
</protein>
<keyword evidence="1" id="KW-0812">Transmembrane</keyword>
<reference evidence="2" key="1">
    <citation type="submission" date="2020-10" db="EMBL/GenBank/DDBJ databases">
        <title>Phylogeny of dyella-like bacteria.</title>
        <authorList>
            <person name="Fu J."/>
        </authorList>
    </citation>
    <scope>NUCLEOTIDE SEQUENCE</scope>
    <source>
        <strain evidence="2">DHOC52</strain>
    </source>
</reference>
<name>A0ABS2K906_9GAMM</name>
<feature type="transmembrane region" description="Helical" evidence="1">
    <location>
        <begin position="85"/>
        <end position="106"/>
    </location>
</feature>
<dbReference type="EMBL" id="JADIKE010000039">
    <property type="protein sequence ID" value="MBM7127695.1"/>
    <property type="molecule type" value="Genomic_DNA"/>
</dbReference>
<accession>A0ABS2K906</accession>
<feature type="transmembrane region" description="Helical" evidence="1">
    <location>
        <begin position="52"/>
        <end position="73"/>
    </location>
</feature>
<dbReference type="RefSeq" id="WP_204684205.1">
    <property type="nucleotide sequence ID" value="NZ_BSNR01000014.1"/>
</dbReference>
<evidence type="ECO:0000313" key="3">
    <source>
        <dbReference type="Proteomes" id="UP001430149"/>
    </source>
</evidence>